<proteinExistence type="predicted"/>
<dbReference type="RefSeq" id="XP_021207546.1">
    <property type="nucleotide sequence ID" value="XM_021351871.3"/>
</dbReference>
<evidence type="ECO:0000256" key="1">
    <source>
        <dbReference type="SAM" id="Phobius"/>
    </source>
</evidence>
<dbReference type="GeneID" id="101738952"/>
<evidence type="ECO:0000313" key="3">
    <source>
        <dbReference type="Proteomes" id="UP000005204"/>
    </source>
</evidence>
<keyword evidence="1" id="KW-0472">Membrane</keyword>
<reference evidence="3" key="1">
    <citation type="journal article" date="2008" name="Insect Biochem. Mol. Biol.">
        <title>The genome of a lepidopteran model insect, the silkworm Bombyx mori.</title>
        <authorList>
            <consortium name="International Silkworm Genome Consortium"/>
        </authorList>
    </citation>
    <scope>NUCLEOTIDE SEQUENCE [LARGE SCALE GENOMIC DNA]</scope>
    <source>
        <strain evidence="3">p50T</strain>
    </source>
</reference>
<sequence>MAFTMELETNPEITKTRPRWFACIIFTTGIMMITVSAVGIGSFIGYTYCYIENRNAYATGNVTQSTNLQIIQMPYASRANNRTINRALMSNVVVSRILQIGHFIWDDRASLPRSEVSKEKDTIKVVKIN</sequence>
<dbReference type="Proteomes" id="UP000005204">
    <property type="component" value="Unassembled WGS sequence"/>
</dbReference>
<name>A0A8R2HQD7_BOMMO</name>
<protein>
    <submittedName>
        <fullName evidence="2">Uncharacterized protein</fullName>
    </submittedName>
</protein>
<accession>A0A8R2HQD7</accession>
<organism evidence="2 3">
    <name type="scientific">Bombyx mori</name>
    <name type="common">Silk moth</name>
    <dbReference type="NCBI Taxonomy" id="7091"/>
    <lineage>
        <taxon>Eukaryota</taxon>
        <taxon>Metazoa</taxon>
        <taxon>Ecdysozoa</taxon>
        <taxon>Arthropoda</taxon>
        <taxon>Hexapoda</taxon>
        <taxon>Insecta</taxon>
        <taxon>Pterygota</taxon>
        <taxon>Neoptera</taxon>
        <taxon>Endopterygota</taxon>
        <taxon>Lepidoptera</taxon>
        <taxon>Glossata</taxon>
        <taxon>Ditrysia</taxon>
        <taxon>Bombycoidea</taxon>
        <taxon>Bombycidae</taxon>
        <taxon>Bombycinae</taxon>
        <taxon>Bombyx</taxon>
    </lineage>
</organism>
<dbReference type="AlphaFoldDB" id="A0A8R2HQD7"/>
<keyword evidence="3" id="KW-1185">Reference proteome</keyword>
<reference evidence="2" key="2">
    <citation type="submission" date="2022-06" db="UniProtKB">
        <authorList>
            <consortium name="EnsemblMetazoa"/>
        </authorList>
    </citation>
    <scope>IDENTIFICATION</scope>
    <source>
        <strain evidence="2">p50T (Dazao)</strain>
    </source>
</reference>
<dbReference type="EnsemblMetazoa" id="XM_021351871.2">
    <property type="protein sequence ID" value="XP_021207546.1"/>
    <property type="gene ID" value="LOC101738952"/>
</dbReference>
<keyword evidence="1" id="KW-0812">Transmembrane</keyword>
<evidence type="ECO:0000313" key="2">
    <source>
        <dbReference type="EnsemblMetazoa" id="XP_021207546.1"/>
    </source>
</evidence>
<feature type="transmembrane region" description="Helical" evidence="1">
    <location>
        <begin position="20"/>
        <end position="46"/>
    </location>
</feature>
<keyword evidence="1" id="KW-1133">Transmembrane helix</keyword>